<dbReference type="EMBL" id="CAXHTA020000008">
    <property type="protein sequence ID" value="CAL5223132.1"/>
    <property type="molecule type" value="Genomic_DNA"/>
</dbReference>
<reference evidence="1 2" key="1">
    <citation type="submission" date="2024-06" db="EMBL/GenBank/DDBJ databases">
        <authorList>
            <person name="Kraege A."/>
            <person name="Thomma B."/>
        </authorList>
    </citation>
    <scope>NUCLEOTIDE SEQUENCE [LARGE SCALE GENOMIC DNA]</scope>
</reference>
<gene>
    <name evidence="1" type="primary">g5597</name>
    <name evidence="1" type="ORF">VP750_LOCUS4791</name>
</gene>
<protein>
    <submittedName>
        <fullName evidence="1">G5597 protein</fullName>
    </submittedName>
</protein>
<keyword evidence="2" id="KW-1185">Reference proteome</keyword>
<proteinExistence type="predicted"/>
<evidence type="ECO:0000313" key="1">
    <source>
        <dbReference type="EMBL" id="CAL5223132.1"/>
    </source>
</evidence>
<evidence type="ECO:0000313" key="2">
    <source>
        <dbReference type="Proteomes" id="UP001497392"/>
    </source>
</evidence>
<organism evidence="1 2">
    <name type="scientific">Coccomyxa viridis</name>
    <dbReference type="NCBI Taxonomy" id="1274662"/>
    <lineage>
        <taxon>Eukaryota</taxon>
        <taxon>Viridiplantae</taxon>
        <taxon>Chlorophyta</taxon>
        <taxon>core chlorophytes</taxon>
        <taxon>Trebouxiophyceae</taxon>
        <taxon>Trebouxiophyceae incertae sedis</taxon>
        <taxon>Coccomyxaceae</taxon>
        <taxon>Coccomyxa</taxon>
    </lineage>
</organism>
<dbReference type="Proteomes" id="UP001497392">
    <property type="component" value="Unassembled WGS sequence"/>
</dbReference>
<accession>A0ABP1FYB4</accession>
<comment type="caution">
    <text evidence="1">The sequence shown here is derived from an EMBL/GenBank/DDBJ whole genome shotgun (WGS) entry which is preliminary data.</text>
</comment>
<sequence length="326" mass="35983">MAEPKVAQGIKAIPSKMDGTVGKEVGSTMSTIGEMIDSGDLPSQAAQQLKEWLITTTKGPWRLDMPPDDRFINLTYKDLEDAGIRPAITRLKILNMLRPQQGMPAVHSAQRGNPSVHVETPGALKVLAELNELCIEEQLDKDRYGKQAFDGVTALLLSPEKLDLWERRLGYGKTNSTTRIARIRQSCEPLKMPYAPVFASEGKNDPDSPDELHEEVLEELDFVEHHEQHVLLWKQMLKWEVGKAGPRSEDKSNLHILGGPNDMDMTGAVMRAADPKAKGLDALAKQLAGLDWELPRILTCLPMTVCIPALRKAGTGIQSREAAVAE</sequence>
<name>A0ABP1FYB4_9CHLO</name>